<evidence type="ECO:0000313" key="2">
    <source>
        <dbReference type="Proteomes" id="UP000256326"/>
    </source>
</evidence>
<accession>A0A3D9D0A6</accession>
<reference evidence="1 2" key="1">
    <citation type="journal article" date="2006" name="Int. J. Syst. Evol. Microbiol.">
        <title>Chryseobacterium hispanicum sp. nov., isolated from the drinking water distribution system of Sevilla, Spain.</title>
        <authorList>
            <person name="Gallego V."/>
            <person name="Garcia M.T."/>
            <person name="Ventosa A."/>
        </authorList>
    </citation>
    <scope>NUCLEOTIDE SEQUENCE [LARGE SCALE GENOMIC DNA]</scope>
    <source>
        <strain evidence="1 2">KCTC 22104</strain>
    </source>
</reference>
<proteinExistence type="predicted"/>
<dbReference type="Proteomes" id="UP000256326">
    <property type="component" value="Unassembled WGS sequence"/>
</dbReference>
<name>A0A3D9D0A6_9FLAO</name>
<protein>
    <submittedName>
        <fullName evidence="1">Uncharacterized protein</fullName>
    </submittedName>
</protein>
<organism evidence="1 2">
    <name type="scientific">Epilithonimonas hispanica</name>
    <dbReference type="NCBI Taxonomy" id="358687"/>
    <lineage>
        <taxon>Bacteria</taxon>
        <taxon>Pseudomonadati</taxon>
        <taxon>Bacteroidota</taxon>
        <taxon>Flavobacteriia</taxon>
        <taxon>Flavobacteriales</taxon>
        <taxon>Weeksellaceae</taxon>
        <taxon>Chryseobacterium group</taxon>
        <taxon>Epilithonimonas</taxon>
    </lineage>
</organism>
<dbReference type="EMBL" id="QNUG01000010">
    <property type="protein sequence ID" value="REC71452.1"/>
    <property type="molecule type" value="Genomic_DNA"/>
</dbReference>
<sequence>MSTGDSSDLDFVADIQIKENRTGDNSFDIFTQQDKSKTYDLSRPYYSKIRALSEIETETDEKVETSSFPELAIFFREDFWRLMSGFVNRYHDKQNAISLAHSEQLSLSDDDLYIQYRVIRL</sequence>
<gene>
    <name evidence="1" type="ORF">DRF58_06455</name>
</gene>
<comment type="caution">
    <text evidence="1">The sequence shown here is derived from an EMBL/GenBank/DDBJ whole genome shotgun (WGS) entry which is preliminary data.</text>
</comment>
<dbReference type="AlphaFoldDB" id="A0A3D9D0A6"/>
<evidence type="ECO:0000313" key="1">
    <source>
        <dbReference type="EMBL" id="REC71452.1"/>
    </source>
</evidence>
<keyword evidence="2" id="KW-1185">Reference proteome</keyword>